<dbReference type="SUPFAM" id="SSF102114">
    <property type="entry name" value="Radical SAM enzymes"/>
    <property type="match status" value="1"/>
</dbReference>
<evidence type="ECO:0000256" key="5">
    <source>
        <dbReference type="ARBA" id="ARBA00023004"/>
    </source>
</evidence>
<evidence type="ECO:0000256" key="3">
    <source>
        <dbReference type="ARBA" id="ARBA00022691"/>
    </source>
</evidence>
<dbReference type="AlphaFoldDB" id="A0A212LX84"/>
<gene>
    <name evidence="8" type="primary">nrdG</name>
    <name evidence="8" type="ORF">KL86SPO_40617</name>
</gene>
<evidence type="ECO:0000256" key="6">
    <source>
        <dbReference type="ARBA" id="ARBA00023014"/>
    </source>
</evidence>
<dbReference type="GO" id="GO:0051539">
    <property type="term" value="F:4 iron, 4 sulfur cluster binding"/>
    <property type="evidence" value="ECO:0007669"/>
    <property type="project" value="UniProtKB-KW"/>
</dbReference>
<evidence type="ECO:0000256" key="1">
    <source>
        <dbReference type="ARBA" id="ARBA00001966"/>
    </source>
</evidence>
<dbReference type="InterPro" id="IPR058240">
    <property type="entry name" value="rSAM_sf"/>
</dbReference>
<keyword evidence="3" id="KW-0949">S-adenosyl-L-methionine</keyword>
<proteinExistence type="inferred from homology"/>
<evidence type="ECO:0000256" key="4">
    <source>
        <dbReference type="ARBA" id="ARBA00022723"/>
    </source>
</evidence>
<dbReference type="GO" id="GO:0046872">
    <property type="term" value="F:metal ion binding"/>
    <property type="evidence" value="ECO:0007669"/>
    <property type="project" value="UniProtKB-KW"/>
</dbReference>
<dbReference type="PANTHER" id="PTHR30352:SF2">
    <property type="entry name" value="ANAEROBIC RIBONUCLEOSIDE-TRIPHOSPHATE REDUCTASE-ACTIVATING PROTEIN"/>
    <property type="match status" value="1"/>
</dbReference>
<dbReference type="SFLD" id="SFLDG01066">
    <property type="entry name" value="organic_radical-activating_enz"/>
    <property type="match status" value="1"/>
</dbReference>
<evidence type="ECO:0000313" key="8">
    <source>
        <dbReference type="EMBL" id="SCM82132.1"/>
    </source>
</evidence>
<evidence type="ECO:0000256" key="2">
    <source>
        <dbReference type="ARBA" id="ARBA00022485"/>
    </source>
</evidence>
<dbReference type="Gene3D" id="3.20.20.70">
    <property type="entry name" value="Aldolase class I"/>
    <property type="match status" value="1"/>
</dbReference>
<dbReference type="InterPro" id="IPR013785">
    <property type="entry name" value="Aldolase_TIM"/>
</dbReference>
<dbReference type="SFLD" id="SFLDG01063">
    <property type="entry name" value="activating_enzymes__group_1"/>
    <property type="match status" value="1"/>
</dbReference>
<name>A0A212LX84_9FIRM</name>
<keyword evidence="2" id="KW-0004">4Fe-4S</keyword>
<evidence type="ECO:0000256" key="7">
    <source>
        <dbReference type="PIRNR" id="PIRNR000368"/>
    </source>
</evidence>
<dbReference type="GO" id="GO:0004748">
    <property type="term" value="F:ribonucleoside-diphosphate reductase activity, thioredoxin disulfide as acceptor"/>
    <property type="evidence" value="ECO:0007669"/>
    <property type="project" value="TreeGrafter"/>
</dbReference>
<keyword evidence="7 8" id="KW-0560">Oxidoreductase</keyword>
<comment type="similarity">
    <text evidence="7">Belongs to the organic radical-activating enzymes family.</text>
</comment>
<organism evidence="8">
    <name type="scientific">uncultured Sporomusa sp</name>
    <dbReference type="NCBI Taxonomy" id="307249"/>
    <lineage>
        <taxon>Bacteria</taxon>
        <taxon>Bacillati</taxon>
        <taxon>Bacillota</taxon>
        <taxon>Negativicutes</taxon>
        <taxon>Selenomonadales</taxon>
        <taxon>Sporomusaceae</taxon>
        <taxon>Sporomusa</taxon>
        <taxon>environmental samples</taxon>
    </lineage>
</organism>
<dbReference type="GO" id="GO:0043365">
    <property type="term" value="F:[formate-C-acetyltransferase]-activating enzyme activity"/>
    <property type="evidence" value="ECO:0007669"/>
    <property type="project" value="InterPro"/>
</dbReference>
<dbReference type="InterPro" id="IPR034457">
    <property type="entry name" value="Organic_radical-activating"/>
</dbReference>
<dbReference type="InterPro" id="IPR012837">
    <property type="entry name" value="NrdG"/>
</dbReference>
<dbReference type="InterPro" id="IPR007197">
    <property type="entry name" value="rSAM"/>
</dbReference>
<protein>
    <recommendedName>
        <fullName evidence="7">Anaerobic ribonucleoside-triphosphate reductase-activating protein</fullName>
        <ecNumber evidence="7">1.97.1.-</ecNumber>
    </recommendedName>
</protein>
<comment type="cofactor">
    <cofactor evidence="1">
        <name>[4Fe-4S] cluster</name>
        <dbReference type="ChEBI" id="CHEBI:49883"/>
    </cofactor>
</comment>
<reference evidence="8" key="1">
    <citation type="submission" date="2016-08" db="EMBL/GenBank/DDBJ databases">
        <authorList>
            <person name="Seilhamer J.J."/>
        </authorList>
    </citation>
    <scope>NUCLEOTIDE SEQUENCE</scope>
    <source>
        <strain evidence="8">86</strain>
    </source>
</reference>
<dbReference type="SFLD" id="SFLDF00299">
    <property type="entry name" value="anaerobic_ribonucleoside-triph"/>
    <property type="match status" value="1"/>
</dbReference>
<dbReference type="EMBL" id="FMJE01000004">
    <property type="protein sequence ID" value="SCM82132.1"/>
    <property type="molecule type" value="Genomic_DNA"/>
</dbReference>
<keyword evidence="4" id="KW-0479">Metal-binding</keyword>
<keyword evidence="5" id="KW-0408">Iron</keyword>
<dbReference type="EC" id="1.97.1.-" evidence="7"/>
<accession>A0A212LX84</accession>
<dbReference type="PANTHER" id="PTHR30352">
    <property type="entry name" value="PYRUVATE FORMATE-LYASE-ACTIVATING ENZYME"/>
    <property type="match status" value="1"/>
</dbReference>
<sequence length="193" mass="21024">MNSQRQEDGGLINMAAFLAKSRANGPGLRAVVWVQGCPRRCRDCFNQDMLEFRDNEWLPAAELAARILAVREIDGVTFSGGEPFAQAAALAGLAEQLQAAGLTVVIFTGYTYADLTAANNPDWNRLLAAADVLVAGPYKKDLPSQDYLLGSANQELIYLTDRLKNHPDRHSSQGHTLEFTVDLAGNIVTTGFR</sequence>
<dbReference type="RefSeq" id="WP_288184882.1">
    <property type="nucleotide sequence ID" value="NZ_LT608335.1"/>
</dbReference>
<dbReference type="Pfam" id="PF13353">
    <property type="entry name" value="Fer4_12"/>
    <property type="match status" value="1"/>
</dbReference>
<dbReference type="PIRSF" id="PIRSF000368">
    <property type="entry name" value="NrdG"/>
    <property type="match status" value="1"/>
</dbReference>
<keyword evidence="6" id="KW-0411">Iron-sulfur</keyword>
<dbReference type="SFLD" id="SFLDS00029">
    <property type="entry name" value="Radical_SAM"/>
    <property type="match status" value="1"/>
</dbReference>
<comment type="function">
    <text evidence="7">Activation of anaerobic ribonucleoside-triphosphate reductase under anaerobic conditions by generation of an organic free radical, using S-adenosylmethionine and reduced flavodoxin as cosubstrates to produce 5'-deoxy-adenosine.</text>
</comment>